<keyword evidence="3" id="KW-1185">Reference proteome</keyword>
<gene>
    <name evidence="2" type="ORF">NEMBOFW57_000219</name>
</gene>
<evidence type="ECO:0000313" key="2">
    <source>
        <dbReference type="EMBL" id="KAG7290221.1"/>
    </source>
</evidence>
<reference evidence="2" key="1">
    <citation type="submission" date="2023-02" db="EMBL/GenBank/DDBJ databases">
        <authorList>
            <person name="Palmer J.M."/>
        </authorList>
    </citation>
    <scope>NUCLEOTIDE SEQUENCE</scope>
    <source>
        <strain evidence="2">FW57</strain>
    </source>
</reference>
<feature type="region of interest" description="Disordered" evidence="1">
    <location>
        <begin position="1"/>
        <end position="20"/>
    </location>
</feature>
<evidence type="ECO:0000313" key="3">
    <source>
        <dbReference type="Proteomes" id="UP001197093"/>
    </source>
</evidence>
<dbReference type="EMBL" id="JAHCVI010000001">
    <property type="protein sequence ID" value="KAG7290221.1"/>
    <property type="molecule type" value="Genomic_DNA"/>
</dbReference>
<protein>
    <submittedName>
        <fullName evidence="2">Uncharacterized protein</fullName>
    </submittedName>
</protein>
<dbReference type="Proteomes" id="UP001197093">
    <property type="component" value="Unassembled WGS sequence"/>
</dbReference>
<comment type="caution">
    <text evidence="2">The sequence shown here is derived from an EMBL/GenBank/DDBJ whole genome shotgun (WGS) entry which is preliminary data.</text>
</comment>
<feature type="region of interest" description="Disordered" evidence="1">
    <location>
        <begin position="89"/>
        <end position="123"/>
    </location>
</feature>
<accession>A0AAD4I0Q4</accession>
<organism evidence="2 3">
    <name type="scientific">Staphylotrichum longicolle</name>
    <dbReference type="NCBI Taxonomy" id="669026"/>
    <lineage>
        <taxon>Eukaryota</taxon>
        <taxon>Fungi</taxon>
        <taxon>Dikarya</taxon>
        <taxon>Ascomycota</taxon>
        <taxon>Pezizomycotina</taxon>
        <taxon>Sordariomycetes</taxon>
        <taxon>Sordariomycetidae</taxon>
        <taxon>Sordariales</taxon>
        <taxon>Chaetomiaceae</taxon>
        <taxon>Staphylotrichum</taxon>
    </lineage>
</organism>
<name>A0AAD4I0Q4_9PEZI</name>
<feature type="compositionally biased region" description="Basic and acidic residues" evidence="1">
    <location>
        <begin position="105"/>
        <end position="123"/>
    </location>
</feature>
<dbReference type="AlphaFoldDB" id="A0AAD4I0Q4"/>
<sequence length="123" mass="13801">MANNGIKKMPAAAGGPQEEQQIEQMLDRLDELRQLRSALPRMLEPLMAKHPTPQAAFAAYMQSVESTNKEIASFQEAIQGLQTDGVFSKAGLSQKTNPKGLKQWRATEHPDWASPDRKRRRES</sequence>
<proteinExistence type="predicted"/>
<evidence type="ECO:0000256" key="1">
    <source>
        <dbReference type="SAM" id="MobiDB-lite"/>
    </source>
</evidence>